<dbReference type="InterPro" id="IPR006353">
    <property type="entry name" value="HAD-SF_hydro_IIA_CECR5"/>
</dbReference>
<dbReference type="NCBIfam" id="TIGR01456">
    <property type="entry name" value="CECR5"/>
    <property type="match status" value="1"/>
</dbReference>
<dbReference type="Pfam" id="PF13344">
    <property type="entry name" value="Hydrolase_6"/>
    <property type="match status" value="1"/>
</dbReference>
<evidence type="ECO:0000313" key="2">
    <source>
        <dbReference type="EMBL" id="KAF2146386.1"/>
    </source>
</evidence>
<sequence>MATTATAAAAAATAPSLLARHLARPILRPHPPSLRTATTATPAFPRRRHLQTASSAPQQPTPKPTFGFAFDIDGVLLRSSTPLPRASATLRYLRTQSIPFILLTNGGGTHESARVAELSDKLGVPIHLDQFVQSHTPFARMDAYKDKTVLVVGGDGDSCRGVAEMYGYKHVVTPADVWASDPSLWPFSKHWAGYYEQFARPLPPGKLKVDAIFVYADPRDWGLDTALIVDLLLSRNGEWQTLSPLNKEGNFQADGQPPLFFSNPDLWWAAKHALPRLGQGGFRAALEGVWEHVTRGACGTAVPLQRKVFGKPGRETYKFAEERLGEMLAARAKSTQSTQSEGAEVGVEPLKRVYMVGDNPESDIRGANDYASPLGTDWFSVLVQSGVYREGETPSCVPRECVKGVGEAVELALGREGWGGKGGF</sequence>
<organism evidence="2 3">
    <name type="scientific">Aplosporella prunicola CBS 121167</name>
    <dbReference type="NCBI Taxonomy" id="1176127"/>
    <lineage>
        <taxon>Eukaryota</taxon>
        <taxon>Fungi</taxon>
        <taxon>Dikarya</taxon>
        <taxon>Ascomycota</taxon>
        <taxon>Pezizomycotina</taxon>
        <taxon>Dothideomycetes</taxon>
        <taxon>Dothideomycetes incertae sedis</taxon>
        <taxon>Botryosphaeriales</taxon>
        <taxon>Aplosporellaceae</taxon>
        <taxon>Aplosporella</taxon>
    </lineage>
</organism>
<dbReference type="Gene3D" id="3.40.50.1000">
    <property type="entry name" value="HAD superfamily/HAD-like"/>
    <property type="match status" value="2"/>
</dbReference>
<dbReference type="PANTHER" id="PTHR14269">
    <property type="entry name" value="CDP-DIACYLGLYCEROL--GLYCEROL-3-PHOSPHATE 3-PHOSPHATIDYLTRANSFERASE-RELATED"/>
    <property type="match status" value="1"/>
</dbReference>
<dbReference type="RefSeq" id="XP_033402095.1">
    <property type="nucleotide sequence ID" value="XM_033539811.1"/>
</dbReference>
<gene>
    <name evidence="2" type="ORF">K452DRAFT_283654</name>
</gene>
<dbReference type="InterPro" id="IPR036412">
    <property type="entry name" value="HAD-like_sf"/>
</dbReference>
<dbReference type="GeneID" id="54297307"/>
<feature type="compositionally biased region" description="Low complexity" evidence="1">
    <location>
        <begin position="35"/>
        <end position="44"/>
    </location>
</feature>
<accession>A0A6A6BQM1</accession>
<evidence type="ECO:0000313" key="3">
    <source>
        <dbReference type="Proteomes" id="UP000799438"/>
    </source>
</evidence>
<dbReference type="EMBL" id="ML995476">
    <property type="protein sequence ID" value="KAF2146386.1"/>
    <property type="molecule type" value="Genomic_DNA"/>
</dbReference>
<dbReference type="GO" id="GO:0046474">
    <property type="term" value="P:glycerophospholipid biosynthetic process"/>
    <property type="evidence" value="ECO:0007669"/>
    <property type="project" value="TreeGrafter"/>
</dbReference>
<dbReference type="Pfam" id="PF13242">
    <property type="entry name" value="Hydrolase_like"/>
    <property type="match status" value="1"/>
</dbReference>
<feature type="region of interest" description="Disordered" evidence="1">
    <location>
        <begin position="25"/>
        <end position="64"/>
    </location>
</feature>
<dbReference type="InterPro" id="IPR006357">
    <property type="entry name" value="HAD-SF_hydro_IIA"/>
</dbReference>
<dbReference type="InterPro" id="IPR050324">
    <property type="entry name" value="CDP-alcohol_PTase-I"/>
</dbReference>
<dbReference type="SUPFAM" id="SSF56784">
    <property type="entry name" value="HAD-like"/>
    <property type="match status" value="1"/>
</dbReference>
<reference evidence="2" key="1">
    <citation type="journal article" date="2020" name="Stud. Mycol.">
        <title>101 Dothideomycetes genomes: a test case for predicting lifestyles and emergence of pathogens.</title>
        <authorList>
            <person name="Haridas S."/>
            <person name="Albert R."/>
            <person name="Binder M."/>
            <person name="Bloem J."/>
            <person name="Labutti K."/>
            <person name="Salamov A."/>
            <person name="Andreopoulos B."/>
            <person name="Baker S."/>
            <person name="Barry K."/>
            <person name="Bills G."/>
            <person name="Bluhm B."/>
            <person name="Cannon C."/>
            <person name="Castanera R."/>
            <person name="Culley D."/>
            <person name="Daum C."/>
            <person name="Ezra D."/>
            <person name="Gonzalez J."/>
            <person name="Henrissat B."/>
            <person name="Kuo A."/>
            <person name="Liang C."/>
            <person name="Lipzen A."/>
            <person name="Lutzoni F."/>
            <person name="Magnuson J."/>
            <person name="Mondo S."/>
            <person name="Nolan M."/>
            <person name="Ohm R."/>
            <person name="Pangilinan J."/>
            <person name="Park H.-J."/>
            <person name="Ramirez L."/>
            <person name="Alfaro M."/>
            <person name="Sun H."/>
            <person name="Tritt A."/>
            <person name="Yoshinaga Y."/>
            <person name="Zwiers L.-H."/>
            <person name="Turgeon B."/>
            <person name="Goodwin S."/>
            <person name="Spatafora J."/>
            <person name="Crous P."/>
            <person name="Grigoriev I."/>
        </authorList>
    </citation>
    <scope>NUCLEOTIDE SEQUENCE</scope>
    <source>
        <strain evidence="2">CBS 121167</strain>
    </source>
</reference>
<dbReference type="GO" id="GO:0005739">
    <property type="term" value="C:mitochondrion"/>
    <property type="evidence" value="ECO:0007669"/>
    <property type="project" value="TreeGrafter"/>
</dbReference>
<dbReference type="PANTHER" id="PTHR14269:SF57">
    <property type="entry name" value="SUPERFAMILY HYDROLASE, PUTATIVE (AFU_ORTHOLOGUE AFUA_2G02580)-RELATED"/>
    <property type="match status" value="1"/>
</dbReference>
<keyword evidence="3" id="KW-1185">Reference proteome</keyword>
<dbReference type="Proteomes" id="UP000799438">
    <property type="component" value="Unassembled WGS sequence"/>
</dbReference>
<evidence type="ECO:0000256" key="1">
    <source>
        <dbReference type="SAM" id="MobiDB-lite"/>
    </source>
</evidence>
<dbReference type="InterPro" id="IPR023214">
    <property type="entry name" value="HAD_sf"/>
</dbReference>
<protein>
    <submittedName>
        <fullName evidence="2">Uncharacterized protein</fullName>
    </submittedName>
</protein>
<name>A0A6A6BQM1_9PEZI</name>
<dbReference type="NCBIfam" id="TIGR01460">
    <property type="entry name" value="HAD-SF-IIA"/>
    <property type="match status" value="1"/>
</dbReference>
<proteinExistence type="predicted"/>
<dbReference type="AlphaFoldDB" id="A0A6A6BQM1"/>
<dbReference type="OrthoDB" id="270009at2759"/>